<dbReference type="Gene3D" id="2.160.10.10">
    <property type="entry name" value="Hexapeptide repeat proteins"/>
    <property type="match status" value="1"/>
</dbReference>
<evidence type="ECO:0000256" key="1">
    <source>
        <dbReference type="ARBA" id="ARBA00007274"/>
    </source>
</evidence>
<dbReference type="Proteomes" id="UP000268230">
    <property type="component" value="Chromosome"/>
</dbReference>
<evidence type="ECO:0000256" key="9">
    <source>
        <dbReference type="ARBA" id="ARBA00023251"/>
    </source>
</evidence>
<evidence type="ECO:0000256" key="4">
    <source>
        <dbReference type="ARBA" id="ARBA00022516"/>
    </source>
</evidence>
<comment type="similarity">
    <text evidence="1">Belongs to the transferase hexapeptide repeat family.</text>
</comment>
<dbReference type="InterPro" id="IPR050179">
    <property type="entry name" value="Trans_hexapeptide_repeat"/>
</dbReference>
<evidence type="ECO:0000256" key="3">
    <source>
        <dbReference type="ARBA" id="ARBA00020291"/>
    </source>
</evidence>
<evidence type="ECO:0000256" key="8">
    <source>
        <dbReference type="ARBA" id="ARBA00023098"/>
    </source>
</evidence>
<dbReference type="EMBL" id="CP034338">
    <property type="protein sequence ID" value="AZL66604.1"/>
    <property type="molecule type" value="Genomic_DNA"/>
</dbReference>
<keyword evidence="6 12" id="KW-0808">Transferase</keyword>
<dbReference type="EC" id="2.3.1.28" evidence="2"/>
<evidence type="ECO:0000256" key="7">
    <source>
        <dbReference type="ARBA" id="ARBA00022737"/>
    </source>
</evidence>
<keyword evidence="8" id="KW-0443">Lipid metabolism</keyword>
<protein>
    <recommendedName>
        <fullName evidence="3">Chloramphenicol acetyltransferase</fullName>
        <ecNumber evidence="2">2.3.1.28</ecNumber>
    </recommendedName>
</protein>
<organism evidence="12 13">
    <name type="scientific">Pseudomonas entomophila</name>
    <dbReference type="NCBI Taxonomy" id="312306"/>
    <lineage>
        <taxon>Bacteria</taxon>
        <taxon>Pseudomonadati</taxon>
        <taxon>Pseudomonadota</taxon>
        <taxon>Gammaproteobacteria</taxon>
        <taxon>Pseudomonadales</taxon>
        <taxon>Pseudomonadaceae</taxon>
        <taxon>Pseudomonas</taxon>
    </lineage>
</organism>
<dbReference type="GO" id="GO:0009245">
    <property type="term" value="P:lipid A biosynthetic process"/>
    <property type="evidence" value="ECO:0007669"/>
    <property type="project" value="UniProtKB-KW"/>
</dbReference>
<dbReference type="InterPro" id="IPR018357">
    <property type="entry name" value="Hexapep_transf_CS"/>
</dbReference>
<dbReference type="InterPro" id="IPR011004">
    <property type="entry name" value="Trimer_LpxA-like_sf"/>
</dbReference>
<dbReference type="PANTHER" id="PTHR43300:SF12">
    <property type="entry name" value="CHLORAMPHENICOL ACETYLTRANSFERASE"/>
    <property type="match status" value="1"/>
</dbReference>
<evidence type="ECO:0000256" key="6">
    <source>
        <dbReference type="ARBA" id="ARBA00022679"/>
    </source>
</evidence>
<name>A0A3Q8TYM8_9PSED</name>
<keyword evidence="7" id="KW-0677">Repeat</keyword>
<dbReference type="PROSITE" id="PS00101">
    <property type="entry name" value="HEXAPEP_TRANSFERASES"/>
    <property type="match status" value="1"/>
</dbReference>
<dbReference type="SUPFAM" id="SSF51161">
    <property type="entry name" value="Trimeric LpxA-like enzymes"/>
    <property type="match status" value="1"/>
</dbReference>
<dbReference type="GO" id="GO:0016020">
    <property type="term" value="C:membrane"/>
    <property type="evidence" value="ECO:0007669"/>
    <property type="project" value="GOC"/>
</dbReference>
<dbReference type="OrthoDB" id="9815592at2"/>
<dbReference type="AlphaFoldDB" id="A0A3Q8TYM8"/>
<evidence type="ECO:0000256" key="5">
    <source>
        <dbReference type="ARBA" id="ARBA00022556"/>
    </source>
</evidence>
<comment type="catalytic activity">
    <reaction evidence="11">
        <text>chloramphenicol + acetyl-CoA = chloramphenicol 3-acetate + CoA</text>
        <dbReference type="Rhea" id="RHEA:18421"/>
        <dbReference type="ChEBI" id="CHEBI:16730"/>
        <dbReference type="ChEBI" id="CHEBI:17698"/>
        <dbReference type="ChEBI" id="CHEBI:57287"/>
        <dbReference type="ChEBI" id="CHEBI:57288"/>
        <dbReference type="EC" id="2.3.1.28"/>
    </reaction>
</comment>
<evidence type="ECO:0000256" key="2">
    <source>
        <dbReference type="ARBA" id="ARBA00013235"/>
    </source>
</evidence>
<keyword evidence="4" id="KW-0444">Lipid biosynthesis</keyword>
<keyword evidence="10" id="KW-0012">Acyltransferase</keyword>
<dbReference type="Pfam" id="PF00132">
    <property type="entry name" value="Hexapep"/>
    <property type="match status" value="1"/>
</dbReference>
<dbReference type="GO" id="GO:0046677">
    <property type="term" value="P:response to antibiotic"/>
    <property type="evidence" value="ECO:0007669"/>
    <property type="project" value="UniProtKB-KW"/>
</dbReference>
<dbReference type="PANTHER" id="PTHR43300">
    <property type="entry name" value="ACETYLTRANSFERASE"/>
    <property type="match status" value="1"/>
</dbReference>
<dbReference type="KEGG" id="pory:EJA05_02085"/>
<reference evidence="12 13" key="1">
    <citation type="submission" date="2018-12" db="EMBL/GenBank/DDBJ databases">
        <authorList>
            <person name="Li S."/>
            <person name="Yang R."/>
            <person name="Chen G."/>
            <person name="Zou L."/>
            <person name="Zhang C."/>
            <person name="Chen Y."/>
            <person name="Liu Z."/>
            <person name="Li Y."/>
            <person name="Yan Y."/>
            <person name="Huang M."/>
            <person name="Chen T."/>
        </authorList>
    </citation>
    <scope>NUCLEOTIDE SEQUENCE [LARGE SCALE GENOMIC DNA]</scope>
    <source>
        <strain evidence="12 13">1257</strain>
    </source>
</reference>
<gene>
    <name evidence="12" type="ORF">EJA05_02085</name>
</gene>
<evidence type="ECO:0000313" key="13">
    <source>
        <dbReference type="Proteomes" id="UP000268230"/>
    </source>
</evidence>
<evidence type="ECO:0000256" key="10">
    <source>
        <dbReference type="ARBA" id="ARBA00023315"/>
    </source>
</evidence>
<dbReference type="CDD" id="cd03349">
    <property type="entry name" value="LbH_XAT"/>
    <property type="match status" value="1"/>
</dbReference>
<dbReference type="GO" id="GO:0008811">
    <property type="term" value="F:chloramphenicol O-acetyltransferase activity"/>
    <property type="evidence" value="ECO:0007669"/>
    <property type="project" value="UniProtKB-EC"/>
</dbReference>
<keyword evidence="5" id="KW-0441">Lipid A biosynthesis</keyword>
<dbReference type="InterPro" id="IPR001451">
    <property type="entry name" value="Hexapep"/>
</dbReference>
<evidence type="ECO:0000256" key="11">
    <source>
        <dbReference type="ARBA" id="ARBA00047633"/>
    </source>
</evidence>
<keyword evidence="9" id="KW-0046">Antibiotic resistance</keyword>
<evidence type="ECO:0000313" key="12">
    <source>
        <dbReference type="EMBL" id="AZL66604.1"/>
    </source>
</evidence>
<sequence length="230" mass="25643">MSLRDWYWKRWIRRQGGKVSLGVSKFGKRAVLALEQEVRLGDVILDCRELSIGAHTYIRSDCLLQLVESIGRFCSIGSGAVIGQEKNTHPVDWLSTHPFQYTGTPLEYTARVDMASIGHDVWIGHSAMVMEGVKVGTGAIIATRAVVTRDVPPYAVVAGVPARVVRYRYPPEMIERLLASRWWERDVQALQRLPLNDPAACLAAMEPLPPARYGRIRISRKGGEVLPGPQ</sequence>
<proteinExistence type="inferred from homology"/>
<accession>A0A3Q8TYM8</accession>